<feature type="transmembrane region" description="Helical" evidence="1">
    <location>
        <begin position="101"/>
        <end position="127"/>
    </location>
</feature>
<keyword evidence="1" id="KW-0472">Membrane</keyword>
<dbReference type="AlphaFoldDB" id="A0A1W2BC62"/>
<feature type="transmembrane region" description="Helical" evidence="1">
    <location>
        <begin position="31"/>
        <end position="49"/>
    </location>
</feature>
<dbReference type="Pfam" id="PF07331">
    <property type="entry name" value="TctB"/>
    <property type="match status" value="1"/>
</dbReference>
<dbReference type="InterPro" id="IPR009936">
    <property type="entry name" value="DUF1468"/>
</dbReference>
<proteinExistence type="predicted"/>
<name>A0A1W2BC62_9FIRM</name>
<evidence type="ECO:0000256" key="1">
    <source>
        <dbReference type="SAM" id="Phobius"/>
    </source>
</evidence>
<dbReference type="STRING" id="112901.SAMN04488500_10768"/>
<dbReference type="RefSeq" id="WP_217805922.1">
    <property type="nucleotide sequence ID" value="NZ_FWXI01000007.1"/>
</dbReference>
<feature type="transmembrane region" description="Helical" evidence="1">
    <location>
        <begin position="64"/>
        <end position="81"/>
    </location>
</feature>
<evidence type="ECO:0000313" key="4">
    <source>
        <dbReference type="Proteomes" id="UP000192738"/>
    </source>
</evidence>
<sequence length="170" mass="18880">MNRGEELLSCSSPQFFRKEVENTVVKTFDRYASVVFLALGIAVFMYIQSIEVSTAGSSIGPKELPSLLAVILVMLSLVNLYQAMKSKTKAKEEKLEYKKFLITFISLILYALLLEPLGYVISTSLFLFIGFQNMEKGGYLKSALIAGAFAGSVYYLYVEIAQGVLPPMPF</sequence>
<evidence type="ECO:0000259" key="2">
    <source>
        <dbReference type="Pfam" id="PF07331"/>
    </source>
</evidence>
<feature type="domain" description="DUF1468" evidence="2">
    <location>
        <begin position="32"/>
        <end position="160"/>
    </location>
</feature>
<dbReference type="EMBL" id="FWXI01000007">
    <property type="protein sequence ID" value="SMC70577.1"/>
    <property type="molecule type" value="Genomic_DNA"/>
</dbReference>
<reference evidence="3 4" key="1">
    <citation type="submission" date="2017-04" db="EMBL/GenBank/DDBJ databases">
        <authorList>
            <person name="Afonso C.L."/>
            <person name="Miller P.J."/>
            <person name="Scott M.A."/>
            <person name="Spackman E."/>
            <person name="Goraichik I."/>
            <person name="Dimitrov K.M."/>
            <person name="Suarez D.L."/>
            <person name="Swayne D.E."/>
        </authorList>
    </citation>
    <scope>NUCLEOTIDE SEQUENCE [LARGE SCALE GENOMIC DNA]</scope>
    <source>
        <strain evidence="3 4">DSM 5090</strain>
    </source>
</reference>
<keyword evidence="1" id="KW-0812">Transmembrane</keyword>
<keyword evidence="4" id="KW-1185">Reference proteome</keyword>
<protein>
    <submittedName>
        <fullName evidence="3">Putative tricarboxylic transport membrane protein</fullName>
    </submittedName>
</protein>
<accession>A0A1W2BC62</accession>
<gene>
    <name evidence="3" type="ORF">SAMN04488500_10768</name>
</gene>
<evidence type="ECO:0000313" key="3">
    <source>
        <dbReference type="EMBL" id="SMC70577.1"/>
    </source>
</evidence>
<feature type="transmembrane region" description="Helical" evidence="1">
    <location>
        <begin position="139"/>
        <end position="158"/>
    </location>
</feature>
<organism evidence="3 4">
    <name type="scientific">Sporomusa malonica</name>
    <dbReference type="NCBI Taxonomy" id="112901"/>
    <lineage>
        <taxon>Bacteria</taxon>
        <taxon>Bacillati</taxon>
        <taxon>Bacillota</taxon>
        <taxon>Negativicutes</taxon>
        <taxon>Selenomonadales</taxon>
        <taxon>Sporomusaceae</taxon>
        <taxon>Sporomusa</taxon>
    </lineage>
</organism>
<dbReference type="Proteomes" id="UP000192738">
    <property type="component" value="Unassembled WGS sequence"/>
</dbReference>
<keyword evidence="1" id="KW-1133">Transmembrane helix</keyword>